<evidence type="ECO:0000313" key="1">
    <source>
        <dbReference type="EMBL" id="KAJ7554473.1"/>
    </source>
</evidence>
<dbReference type="Proteomes" id="UP001162992">
    <property type="component" value="Chromosome 6"/>
</dbReference>
<gene>
    <name evidence="1" type="ORF">O6H91_06G142100</name>
</gene>
<name>A0ACC2DJJ6_DIPCM</name>
<reference evidence="2" key="1">
    <citation type="journal article" date="2024" name="Proc. Natl. Acad. Sci. U.S.A.">
        <title>Extraordinary preservation of gene collinearity over three hundred million years revealed in homosporous lycophytes.</title>
        <authorList>
            <person name="Li C."/>
            <person name="Wickell D."/>
            <person name="Kuo L.Y."/>
            <person name="Chen X."/>
            <person name="Nie B."/>
            <person name="Liao X."/>
            <person name="Peng D."/>
            <person name="Ji J."/>
            <person name="Jenkins J."/>
            <person name="Williams M."/>
            <person name="Shu S."/>
            <person name="Plott C."/>
            <person name="Barry K."/>
            <person name="Rajasekar S."/>
            <person name="Grimwood J."/>
            <person name="Han X."/>
            <person name="Sun S."/>
            <person name="Hou Z."/>
            <person name="He W."/>
            <person name="Dai G."/>
            <person name="Sun C."/>
            <person name="Schmutz J."/>
            <person name="Leebens-Mack J.H."/>
            <person name="Li F.W."/>
            <person name="Wang L."/>
        </authorList>
    </citation>
    <scope>NUCLEOTIDE SEQUENCE [LARGE SCALE GENOMIC DNA]</scope>
    <source>
        <strain evidence="2">cv. PW_Plant_1</strain>
    </source>
</reference>
<organism evidence="1 2">
    <name type="scientific">Diphasiastrum complanatum</name>
    <name type="common">Issler's clubmoss</name>
    <name type="synonym">Lycopodium complanatum</name>
    <dbReference type="NCBI Taxonomy" id="34168"/>
    <lineage>
        <taxon>Eukaryota</taxon>
        <taxon>Viridiplantae</taxon>
        <taxon>Streptophyta</taxon>
        <taxon>Embryophyta</taxon>
        <taxon>Tracheophyta</taxon>
        <taxon>Lycopodiopsida</taxon>
        <taxon>Lycopodiales</taxon>
        <taxon>Lycopodiaceae</taxon>
        <taxon>Lycopodioideae</taxon>
        <taxon>Diphasiastrum</taxon>
    </lineage>
</organism>
<comment type="caution">
    <text evidence="1">The sequence shown here is derived from an EMBL/GenBank/DDBJ whole genome shotgun (WGS) entry which is preliminary data.</text>
</comment>
<accession>A0ACC2DJJ6</accession>
<keyword evidence="2" id="KW-1185">Reference proteome</keyword>
<dbReference type="EMBL" id="CM055097">
    <property type="protein sequence ID" value="KAJ7554473.1"/>
    <property type="molecule type" value="Genomic_DNA"/>
</dbReference>
<sequence length="270" mass="29063">MKLIVVLESKAYIYDLARLSILSTIETVANLKGLCAFSPNQENCHLALPASVTSGAVLVYNAKDPQALCQIQAHKSPLATMAFSADGTFLATASEQGTVIRVHTIPQASKVFTFRRGTYPATIYSLSFGPQSQYPPLLAATSSSGTVHVFMLAPTTRQNDKKIPGIIAAVIPELVTDMVESEHHFITIHDGFIPGTRSICAVAKSTNGSGETSSSASRLDRPRIFVVTTSGYYNQYSLLVGPGRKGTFTLERECTLLTSASDQILARFVE</sequence>
<evidence type="ECO:0000313" key="2">
    <source>
        <dbReference type="Proteomes" id="UP001162992"/>
    </source>
</evidence>
<protein>
    <submittedName>
        <fullName evidence="1">Uncharacterized protein</fullName>
    </submittedName>
</protein>
<proteinExistence type="predicted"/>